<protein>
    <submittedName>
        <fullName evidence="2">Os10g0470100 protein</fullName>
    </submittedName>
</protein>
<name>A0A0P0XV59_ORYSJ</name>
<dbReference type="InParanoid" id="A0A0P0XV59"/>
<sequence length="94" mass="9722">SHSISSSTAAGTPPCHGRSRARSVHRRSDIIAVPAYLDQAGPSCRASVFASTSSPFPLKNLEGWCYECGDRPPSSPPPVTVAVAESTPSVLGAD</sequence>
<dbReference type="EMBL" id="AP014966">
    <property type="protein sequence ID" value="BAT11247.1"/>
    <property type="molecule type" value="Genomic_DNA"/>
</dbReference>
<reference evidence="3" key="1">
    <citation type="journal article" date="2005" name="Nature">
        <title>The map-based sequence of the rice genome.</title>
        <authorList>
            <consortium name="International rice genome sequencing project (IRGSP)"/>
            <person name="Matsumoto T."/>
            <person name="Wu J."/>
            <person name="Kanamori H."/>
            <person name="Katayose Y."/>
            <person name="Fujisawa M."/>
            <person name="Namiki N."/>
            <person name="Mizuno H."/>
            <person name="Yamamoto K."/>
            <person name="Antonio B.A."/>
            <person name="Baba T."/>
            <person name="Sakata K."/>
            <person name="Nagamura Y."/>
            <person name="Aoki H."/>
            <person name="Arikawa K."/>
            <person name="Arita K."/>
            <person name="Bito T."/>
            <person name="Chiden Y."/>
            <person name="Fujitsuka N."/>
            <person name="Fukunaka R."/>
            <person name="Hamada M."/>
            <person name="Harada C."/>
            <person name="Hayashi A."/>
            <person name="Hijishita S."/>
            <person name="Honda M."/>
            <person name="Hosokawa S."/>
            <person name="Ichikawa Y."/>
            <person name="Idonuma A."/>
            <person name="Iijima M."/>
            <person name="Ikeda M."/>
            <person name="Ikeno M."/>
            <person name="Ito K."/>
            <person name="Ito S."/>
            <person name="Ito T."/>
            <person name="Ito Y."/>
            <person name="Ito Y."/>
            <person name="Iwabuchi A."/>
            <person name="Kamiya K."/>
            <person name="Karasawa W."/>
            <person name="Kurita K."/>
            <person name="Katagiri S."/>
            <person name="Kikuta A."/>
            <person name="Kobayashi H."/>
            <person name="Kobayashi N."/>
            <person name="Machita K."/>
            <person name="Maehara T."/>
            <person name="Masukawa M."/>
            <person name="Mizubayashi T."/>
            <person name="Mukai Y."/>
            <person name="Nagasaki H."/>
            <person name="Nagata Y."/>
            <person name="Naito S."/>
            <person name="Nakashima M."/>
            <person name="Nakama Y."/>
            <person name="Nakamichi Y."/>
            <person name="Nakamura M."/>
            <person name="Meguro A."/>
            <person name="Negishi M."/>
            <person name="Ohta I."/>
            <person name="Ohta T."/>
            <person name="Okamoto M."/>
            <person name="Ono N."/>
            <person name="Saji S."/>
            <person name="Sakaguchi M."/>
            <person name="Sakai K."/>
            <person name="Shibata M."/>
            <person name="Shimokawa T."/>
            <person name="Song J."/>
            <person name="Takazaki Y."/>
            <person name="Terasawa K."/>
            <person name="Tsugane M."/>
            <person name="Tsuji K."/>
            <person name="Ueda S."/>
            <person name="Waki K."/>
            <person name="Yamagata H."/>
            <person name="Yamamoto M."/>
            <person name="Yamamoto S."/>
            <person name="Yamane H."/>
            <person name="Yoshiki S."/>
            <person name="Yoshihara R."/>
            <person name="Yukawa K."/>
            <person name="Zhong H."/>
            <person name="Yano M."/>
            <person name="Yuan Q."/>
            <person name="Ouyang S."/>
            <person name="Liu J."/>
            <person name="Jones K.M."/>
            <person name="Gansberger K."/>
            <person name="Moffat K."/>
            <person name="Hill J."/>
            <person name="Bera J."/>
            <person name="Fadrosh D."/>
            <person name="Jin S."/>
            <person name="Johri S."/>
            <person name="Kim M."/>
            <person name="Overton L."/>
            <person name="Reardon M."/>
            <person name="Tsitrin T."/>
            <person name="Vuong H."/>
            <person name="Weaver B."/>
            <person name="Ciecko A."/>
            <person name="Tallon L."/>
            <person name="Jackson J."/>
            <person name="Pai G."/>
            <person name="Aken S.V."/>
            <person name="Utterback T."/>
            <person name="Reidmuller S."/>
            <person name="Feldblyum T."/>
            <person name="Hsiao J."/>
            <person name="Zismann V."/>
            <person name="Iobst S."/>
            <person name="de Vazeille A.R."/>
            <person name="Buell C.R."/>
            <person name="Ying K."/>
            <person name="Li Y."/>
            <person name="Lu T."/>
            <person name="Huang Y."/>
            <person name="Zhao Q."/>
            <person name="Feng Q."/>
            <person name="Zhang L."/>
            <person name="Zhu J."/>
            <person name="Weng Q."/>
            <person name="Mu J."/>
            <person name="Lu Y."/>
            <person name="Fan D."/>
            <person name="Liu Y."/>
            <person name="Guan J."/>
            <person name="Zhang Y."/>
            <person name="Yu S."/>
            <person name="Liu X."/>
            <person name="Zhang Y."/>
            <person name="Hong G."/>
            <person name="Han B."/>
            <person name="Choisne N."/>
            <person name="Demange N."/>
            <person name="Orjeda G."/>
            <person name="Samain S."/>
            <person name="Cattolico L."/>
            <person name="Pelletier E."/>
            <person name="Couloux A."/>
            <person name="Segurens B."/>
            <person name="Wincker P."/>
            <person name="D'Hont A."/>
            <person name="Scarpelli C."/>
            <person name="Weissenbach J."/>
            <person name="Salanoubat M."/>
            <person name="Quetier F."/>
            <person name="Yu Y."/>
            <person name="Kim H.R."/>
            <person name="Rambo T."/>
            <person name="Currie J."/>
            <person name="Collura K."/>
            <person name="Luo M."/>
            <person name="Yang T."/>
            <person name="Ammiraju J.S.S."/>
            <person name="Engler F."/>
            <person name="Soderlund C."/>
            <person name="Wing R.A."/>
            <person name="Palmer L.E."/>
            <person name="de la Bastide M."/>
            <person name="Spiegel L."/>
            <person name="Nascimento L."/>
            <person name="Zutavern T."/>
            <person name="O'Shaughnessy A."/>
            <person name="Dike S."/>
            <person name="Dedhia N."/>
            <person name="Preston R."/>
            <person name="Balija V."/>
            <person name="McCombie W.R."/>
            <person name="Chow T."/>
            <person name="Chen H."/>
            <person name="Chung M."/>
            <person name="Chen C."/>
            <person name="Shaw J."/>
            <person name="Wu H."/>
            <person name="Hsiao K."/>
            <person name="Chao Y."/>
            <person name="Chu M."/>
            <person name="Cheng C."/>
            <person name="Hour A."/>
            <person name="Lee P."/>
            <person name="Lin S."/>
            <person name="Lin Y."/>
            <person name="Liou J."/>
            <person name="Liu S."/>
            <person name="Hsing Y."/>
            <person name="Raghuvanshi S."/>
            <person name="Mohanty A."/>
            <person name="Bharti A.K."/>
            <person name="Gaur A."/>
            <person name="Gupta V."/>
            <person name="Kumar D."/>
            <person name="Ravi V."/>
            <person name="Vij S."/>
            <person name="Kapur A."/>
            <person name="Khurana P."/>
            <person name="Khurana P."/>
            <person name="Khurana J.P."/>
            <person name="Tyagi A.K."/>
            <person name="Gaikwad K."/>
            <person name="Singh A."/>
            <person name="Dalal V."/>
            <person name="Srivastava S."/>
            <person name="Dixit A."/>
            <person name="Pal A.K."/>
            <person name="Ghazi I.A."/>
            <person name="Yadav M."/>
            <person name="Pandit A."/>
            <person name="Bhargava A."/>
            <person name="Sureshbabu K."/>
            <person name="Batra K."/>
            <person name="Sharma T.R."/>
            <person name="Mohapatra T."/>
            <person name="Singh N.K."/>
            <person name="Messing J."/>
            <person name="Nelson A.B."/>
            <person name="Fuks G."/>
            <person name="Kavchok S."/>
            <person name="Keizer G."/>
            <person name="Linton E."/>
            <person name="Llaca V."/>
            <person name="Song R."/>
            <person name="Tanyolac B."/>
            <person name="Young S."/>
            <person name="Ho-Il K."/>
            <person name="Hahn J.H."/>
            <person name="Sangsakoo G."/>
            <person name="Vanavichit A."/>
            <person name="de Mattos Luiz.A.T."/>
            <person name="Zimmer P.D."/>
            <person name="Malone G."/>
            <person name="Dellagostin O."/>
            <person name="de Oliveira A.C."/>
            <person name="Bevan M."/>
            <person name="Bancroft I."/>
            <person name="Minx P."/>
            <person name="Cordum H."/>
            <person name="Wilson R."/>
            <person name="Cheng Z."/>
            <person name="Jin W."/>
            <person name="Jiang J."/>
            <person name="Leong S.A."/>
            <person name="Iwama H."/>
            <person name="Gojobori T."/>
            <person name="Itoh T."/>
            <person name="Niimura Y."/>
            <person name="Fujii Y."/>
            <person name="Habara T."/>
            <person name="Sakai H."/>
            <person name="Sato Y."/>
            <person name="Wilson G."/>
            <person name="Kumar K."/>
            <person name="McCouch S."/>
            <person name="Juretic N."/>
            <person name="Hoen D."/>
            <person name="Wright S."/>
            <person name="Bruskiewich R."/>
            <person name="Bureau T."/>
            <person name="Miyao A."/>
            <person name="Hirochika H."/>
            <person name="Nishikawa T."/>
            <person name="Kadowaki K."/>
            <person name="Sugiura M."/>
            <person name="Burr B."/>
            <person name="Sasaki T."/>
        </authorList>
    </citation>
    <scope>NUCLEOTIDE SEQUENCE [LARGE SCALE GENOMIC DNA]</scope>
    <source>
        <strain evidence="3">cv. Nipponbare</strain>
    </source>
</reference>
<feature type="region of interest" description="Disordered" evidence="1">
    <location>
        <begin position="1"/>
        <end position="26"/>
    </location>
</feature>
<reference evidence="2 3" key="3">
    <citation type="journal article" date="2013" name="Rice">
        <title>Improvement of the Oryza sativa Nipponbare reference genome using next generation sequence and optical map data.</title>
        <authorList>
            <person name="Kawahara Y."/>
            <person name="de la Bastide M."/>
            <person name="Hamilton J.P."/>
            <person name="Kanamori H."/>
            <person name="McCombie W.R."/>
            <person name="Ouyang S."/>
            <person name="Schwartz D.C."/>
            <person name="Tanaka T."/>
            <person name="Wu J."/>
            <person name="Zhou S."/>
            <person name="Childs K.L."/>
            <person name="Davidson R.M."/>
            <person name="Lin H."/>
            <person name="Quesada-Ocampo L."/>
            <person name="Vaillancourt B."/>
            <person name="Sakai H."/>
            <person name="Lee S.S."/>
            <person name="Kim J."/>
            <person name="Numa H."/>
            <person name="Itoh T."/>
            <person name="Buell C.R."/>
            <person name="Matsumoto T."/>
        </authorList>
    </citation>
    <scope>NUCLEOTIDE SEQUENCE [LARGE SCALE GENOMIC DNA]</scope>
    <source>
        <strain evidence="3">cv. Nipponbare</strain>
    </source>
</reference>
<evidence type="ECO:0000313" key="3">
    <source>
        <dbReference type="Proteomes" id="UP000059680"/>
    </source>
</evidence>
<accession>A0A0P0XV59</accession>
<organism evidence="2 3">
    <name type="scientific">Oryza sativa subsp. japonica</name>
    <name type="common">Rice</name>
    <dbReference type="NCBI Taxonomy" id="39947"/>
    <lineage>
        <taxon>Eukaryota</taxon>
        <taxon>Viridiplantae</taxon>
        <taxon>Streptophyta</taxon>
        <taxon>Embryophyta</taxon>
        <taxon>Tracheophyta</taxon>
        <taxon>Spermatophyta</taxon>
        <taxon>Magnoliopsida</taxon>
        <taxon>Liliopsida</taxon>
        <taxon>Poales</taxon>
        <taxon>Poaceae</taxon>
        <taxon>BOP clade</taxon>
        <taxon>Oryzoideae</taxon>
        <taxon>Oryzeae</taxon>
        <taxon>Oryzinae</taxon>
        <taxon>Oryza</taxon>
        <taxon>Oryza sativa</taxon>
    </lineage>
</organism>
<evidence type="ECO:0000256" key="1">
    <source>
        <dbReference type="SAM" id="MobiDB-lite"/>
    </source>
</evidence>
<dbReference type="Gramene" id="Os10t0470100-01">
    <property type="protein sequence ID" value="Os10t0470100-01"/>
    <property type="gene ID" value="Os10g0470100"/>
</dbReference>
<dbReference type="AlphaFoldDB" id="A0A0P0XV59"/>
<feature type="compositionally biased region" description="Polar residues" evidence="1">
    <location>
        <begin position="1"/>
        <end position="10"/>
    </location>
</feature>
<keyword evidence="3" id="KW-1185">Reference proteome</keyword>
<proteinExistence type="predicted"/>
<reference evidence="2 3" key="2">
    <citation type="journal article" date="2013" name="Plant Cell Physiol.">
        <title>Rice Annotation Project Database (RAP-DB): an integrative and interactive database for rice genomics.</title>
        <authorList>
            <person name="Sakai H."/>
            <person name="Lee S.S."/>
            <person name="Tanaka T."/>
            <person name="Numa H."/>
            <person name="Kim J."/>
            <person name="Kawahara Y."/>
            <person name="Wakimoto H."/>
            <person name="Yang C.C."/>
            <person name="Iwamoto M."/>
            <person name="Abe T."/>
            <person name="Yamada Y."/>
            <person name="Muto A."/>
            <person name="Inokuchi H."/>
            <person name="Ikemura T."/>
            <person name="Matsumoto T."/>
            <person name="Sasaki T."/>
            <person name="Itoh T."/>
        </authorList>
    </citation>
    <scope>NUCLEOTIDE SEQUENCE [LARGE SCALE GENOMIC DNA]</scope>
    <source>
        <strain evidence="3">cv. Nipponbare</strain>
    </source>
</reference>
<dbReference type="Proteomes" id="UP000059680">
    <property type="component" value="Chromosome 10"/>
</dbReference>
<feature type="region of interest" description="Disordered" evidence="1">
    <location>
        <begin position="72"/>
        <end position="94"/>
    </location>
</feature>
<feature type="non-terminal residue" evidence="2">
    <location>
        <position position="94"/>
    </location>
</feature>
<gene>
    <name evidence="2" type="ordered locus">Os10g0470100</name>
    <name evidence="2" type="ORF">OSNPB_100470100</name>
</gene>
<dbReference type="PaxDb" id="39947-A0A0P0XV59"/>
<evidence type="ECO:0000313" key="2">
    <source>
        <dbReference type="EMBL" id="BAT11247.1"/>
    </source>
</evidence>